<protein>
    <submittedName>
        <fullName evidence="1">Uncharacterized protein</fullName>
    </submittedName>
</protein>
<accession>A0ACB8RMY0</accession>
<organism evidence="1 2">
    <name type="scientific">Auriscalpium vulgare</name>
    <dbReference type="NCBI Taxonomy" id="40419"/>
    <lineage>
        <taxon>Eukaryota</taxon>
        <taxon>Fungi</taxon>
        <taxon>Dikarya</taxon>
        <taxon>Basidiomycota</taxon>
        <taxon>Agaricomycotina</taxon>
        <taxon>Agaricomycetes</taxon>
        <taxon>Russulales</taxon>
        <taxon>Auriscalpiaceae</taxon>
        <taxon>Auriscalpium</taxon>
    </lineage>
</organism>
<name>A0ACB8RMY0_9AGAM</name>
<comment type="caution">
    <text evidence="1">The sequence shown here is derived from an EMBL/GenBank/DDBJ whole genome shotgun (WGS) entry which is preliminary data.</text>
</comment>
<reference evidence="1" key="2">
    <citation type="journal article" date="2022" name="New Phytol.">
        <title>Evolutionary transition to the ectomycorrhizal habit in the genomes of a hyperdiverse lineage of mushroom-forming fungi.</title>
        <authorList>
            <person name="Looney B."/>
            <person name="Miyauchi S."/>
            <person name="Morin E."/>
            <person name="Drula E."/>
            <person name="Courty P.E."/>
            <person name="Kohler A."/>
            <person name="Kuo A."/>
            <person name="LaButti K."/>
            <person name="Pangilinan J."/>
            <person name="Lipzen A."/>
            <person name="Riley R."/>
            <person name="Andreopoulos W."/>
            <person name="He G."/>
            <person name="Johnson J."/>
            <person name="Nolan M."/>
            <person name="Tritt A."/>
            <person name="Barry K.W."/>
            <person name="Grigoriev I.V."/>
            <person name="Nagy L.G."/>
            <person name="Hibbett D."/>
            <person name="Henrissat B."/>
            <person name="Matheny P.B."/>
            <person name="Labbe J."/>
            <person name="Martin F.M."/>
        </authorList>
    </citation>
    <scope>NUCLEOTIDE SEQUENCE</scope>
    <source>
        <strain evidence="1">FP105234-sp</strain>
    </source>
</reference>
<gene>
    <name evidence="1" type="ORF">FA95DRAFT_1607659</name>
</gene>
<evidence type="ECO:0000313" key="2">
    <source>
        <dbReference type="Proteomes" id="UP000814033"/>
    </source>
</evidence>
<reference evidence="1" key="1">
    <citation type="submission" date="2021-02" db="EMBL/GenBank/DDBJ databases">
        <authorList>
            <consortium name="DOE Joint Genome Institute"/>
            <person name="Ahrendt S."/>
            <person name="Looney B.P."/>
            <person name="Miyauchi S."/>
            <person name="Morin E."/>
            <person name="Drula E."/>
            <person name="Courty P.E."/>
            <person name="Chicoki N."/>
            <person name="Fauchery L."/>
            <person name="Kohler A."/>
            <person name="Kuo A."/>
            <person name="Labutti K."/>
            <person name="Pangilinan J."/>
            <person name="Lipzen A."/>
            <person name="Riley R."/>
            <person name="Andreopoulos W."/>
            <person name="He G."/>
            <person name="Johnson J."/>
            <person name="Barry K.W."/>
            <person name="Grigoriev I.V."/>
            <person name="Nagy L."/>
            <person name="Hibbett D."/>
            <person name="Henrissat B."/>
            <person name="Matheny P.B."/>
            <person name="Labbe J."/>
            <person name="Martin F."/>
        </authorList>
    </citation>
    <scope>NUCLEOTIDE SEQUENCE</scope>
    <source>
        <strain evidence="1">FP105234-sp</strain>
    </source>
</reference>
<sequence length="186" mass="19916">MNGAASTTPSTTAFILASLLTLSLAYGAPHLSSVFTSALSTLRSVNVAETVQSAIASLLPSAPTFLLTMWAFRRSTAVCAKTRTPVWAHIWAMAGLGVGVVVERLEYPEHGFYARVTRVLESPLYAPMRSGVIAASLVDQGRLLLQDAYDAMRPQRVVAVNCHVDINVNVMAHPQEDPPPPYAGPV</sequence>
<keyword evidence="2" id="KW-1185">Reference proteome</keyword>
<dbReference type="Proteomes" id="UP000814033">
    <property type="component" value="Unassembled WGS sequence"/>
</dbReference>
<dbReference type="EMBL" id="MU275950">
    <property type="protein sequence ID" value="KAI0045478.1"/>
    <property type="molecule type" value="Genomic_DNA"/>
</dbReference>
<proteinExistence type="predicted"/>
<evidence type="ECO:0000313" key="1">
    <source>
        <dbReference type="EMBL" id="KAI0045478.1"/>
    </source>
</evidence>